<dbReference type="RefSeq" id="WP_150985906.1">
    <property type="nucleotide sequence ID" value="NZ_CP062803.1"/>
</dbReference>
<dbReference type="Proteomes" id="UP000397656">
    <property type="component" value="Chromosome 1"/>
</dbReference>
<proteinExistence type="predicted"/>
<organism evidence="1 2">
    <name type="scientific">Cupriavidus basilensis</name>
    <dbReference type="NCBI Taxonomy" id="68895"/>
    <lineage>
        <taxon>Bacteria</taxon>
        <taxon>Pseudomonadati</taxon>
        <taxon>Pseudomonadota</taxon>
        <taxon>Betaproteobacteria</taxon>
        <taxon>Burkholderiales</taxon>
        <taxon>Burkholderiaceae</taxon>
        <taxon>Cupriavidus</taxon>
    </lineage>
</organism>
<sequence>MMRKIVCAQTARGLRILAATLALATPVLAQQAYPTPDAAANALADAIATSDSDALKQVLGPQYPSLLPEGGVQRDDVYAFLGAWAKHHAIEQTNDKEAKLAVGESGWTFPVPIVKAGNGWKFDLRAGRQELRIRRIGRNELETIAMLRQLSDAQQQYAREVGGGSYARRLVSRTGKTDGLYWPADSDAEKSPLGPDALVMGPDTPAAEAFHGYHYRIVTPGKGSEAKYVFLAWPVAYGQTGTQTFALDSSGTLYQRDLGADTASRAKAMSVFAPDAGWQKVE</sequence>
<evidence type="ECO:0000313" key="2">
    <source>
        <dbReference type="Proteomes" id="UP000397656"/>
    </source>
</evidence>
<accession>A0A643FWW5</accession>
<dbReference type="GeneID" id="98400972"/>
<name>A0A643FWW5_9BURK</name>
<dbReference type="EMBL" id="CP062803">
    <property type="protein sequence ID" value="QOT78068.1"/>
    <property type="molecule type" value="Genomic_DNA"/>
</dbReference>
<reference evidence="1 2" key="1">
    <citation type="submission" date="2020-10" db="EMBL/GenBank/DDBJ databases">
        <title>Complete genome sequence of Cupriavidus basilensis CCUG 49340T.</title>
        <authorList>
            <person name="Salva-Serra F."/>
            <person name="Donoso R.A."/>
            <person name="Cho K.H."/>
            <person name="Yoo J.A."/>
            <person name="Lee K."/>
            <person name="Yoon S.-H."/>
            <person name="Perez-Pantoja D."/>
            <person name="Moore E.R.B."/>
        </authorList>
    </citation>
    <scope>NUCLEOTIDE SEQUENCE [LARGE SCALE GENOMIC DNA]</scope>
    <source>
        <strain evidence="2">CCUG 49340</strain>
    </source>
</reference>
<protein>
    <submittedName>
        <fullName evidence="1">DUF2950 family protein</fullName>
    </submittedName>
</protein>
<dbReference type="Pfam" id="PF11453">
    <property type="entry name" value="DUF2950"/>
    <property type="match status" value="1"/>
</dbReference>
<dbReference type="AlphaFoldDB" id="A0A643FWW5"/>
<evidence type="ECO:0000313" key="1">
    <source>
        <dbReference type="EMBL" id="QOT78068.1"/>
    </source>
</evidence>
<gene>
    <name evidence="1" type="ORF">F7R26_008660</name>
</gene>
<dbReference type="InterPro" id="IPR021556">
    <property type="entry name" value="DUF2950"/>
</dbReference>